<evidence type="ECO:0000256" key="1">
    <source>
        <dbReference type="SAM" id="Phobius"/>
    </source>
</evidence>
<feature type="transmembrane region" description="Helical" evidence="1">
    <location>
        <begin position="22"/>
        <end position="40"/>
    </location>
</feature>
<protein>
    <submittedName>
        <fullName evidence="2">Uncharacterized protein</fullName>
    </submittedName>
</protein>
<keyword evidence="3" id="KW-1185">Reference proteome</keyword>
<gene>
    <name evidence="2" type="ORF">LZ016_11885</name>
</gene>
<dbReference type="RefSeq" id="WP_241447682.1">
    <property type="nucleotide sequence ID" value="NZ_JAKZHW010000002.1"/>
</dbReference>
<evidence type="ECO:0000313" key="3">
    <source>
        <dbReference type="Proteomes" id="UP001203058"/>
    </source>
</evidence>
<evidence type="ECO:0000313" key="2">
    <source>
        <dbReference type="EMBL" id="MCH8616792.1"/>
    </source>
</evidence>
<proteinExistence type="predicted"/>
<organism evidence="2 3">
    <name type="scientific">Sphingomonas telluris</name>
    <dbReference type="NCBI Taxonomy" id="2907998"/>
    <lineage>
        <taxon>Bacteria</taxon>
        <taxon>Pseudomonadati</taxon>
        <taxon>Pseudomonadota</taxon>
        <taxon>Alphaproteobacteria</taxon>
        <taxon>Sphingomonadales</taxon>
        <taxon>Sphingomonadaceae</taxon>
        <taxon>Sphingomonas</taxon>
    </lineage>
</organism>
<keyword evidence="1" id="KW-0812">Transmembrane</keyword>
<keyword evidence="1" id="KW-0472">Membrane</keyword>
<accession>A0ABS9VPA4</accession>
<dbReference type="Proteomes" id="UP001203058">
    <property type="component" value="Unassembled WGS sequence"/>
</dbReference>
<comment type="caution">
    <text evidence="2">The sequence shown here is derived from an EMBL/GenBank/DDBJ whole genome shotgun (WGS) entry which is preliminary data.</text>
</comment>
<name>A0ABS9VPA4_9SPHN</name>
<reference evidence="2 3" key="1">
    <citation type="submission" date="2022-03" db="EMBL/GenBank/DDBJ databases">
        <authorList>
            <person name="Jo J.-H."/>
            <person name="Im W.-T."/>
        </authorList>
    </citation>
    <scope>NUCLEOTIDE SEQUENCE [LARGE SCALE GENOMIC DNA]</scope>
    <source>
        <strain evidence="2 3">SM33</strain>
    </source>
</reference>
<sequence length="203" mass="22366">MDVEIEHPHVQHHKTGHRGLDFALPLAALFVSFASIFIAWHHGQVMKELVHQNEKLVEANSLPYLQIYGSNGPNGAVSLNVVNQGVGPARIATAEILVDDKPVQRLRQILTSCCGSGEHAAVSSSTLLGRMIRPGDIVPYVEFHAGQGDRAEAHAFDVFRQSGRIKTRLCYCSVFDDCWVVTNLDPTPVSVNECKAKVPLYRE</sequence>
<dbReference type="EMBL" id="JAKZHW010000002">
    <property type="protein sequence ID" value="MCH8616792.1"/>
    <property type="molecule type" value="Genomic_DNA"/>
</dbReference>
<keyword evidence="1" id="KW-1133">Transmembrane helix</keyword>